<accession>A0A9D3NQ50</accession>
<dbReference type="AlphaFoldDB" id="A0A9D3NQ50"/>
<organism evidence="7 8">
    <name type="scientific">Hemibagrus wyckioides</name>
    <dbReference type="NCBI Taxonomy" id="337641"/>
    <lineage>
        <taxon>Eukaryota</taxon>
        <taxon>Metazoa</taxon>
        <taxon>Chordata</taxon>
        <taxon>Craniata</taxon>
        <taxon>Vertebrata</taxon>
        <taxon>Euteleostomi</taxon>
        <taxon>Actinopterygii</taxon>
        <taxon>Neopterygii</taxon>
        <taxon>Teleostei</taxon>
        <taxon>Ostariophysi</taxon>
        <taxon>Siluriformes</taxon>
        <taxon>Bagridae</taxon>
        <taxon>Hemibagrus</taxon>
    </lineage>
</organism>
<keyword evidence="3 6" id="KW-0812">Transmembrane</keyword>
<keyword evidence="8" id="KW-1185">Reference proteome</keyword>
<dbReference type="OrthoDB" id="10071849at2759"/>
<dbReference type="Pfam" id="PF04103">
    <property type="entry name" value="CD20"/>
    <property type="match status" value="1"/>
</dbReference>
<dbReference type="InterPro" id="IPR030417">
    <property type="entry name" value="MS4A"/>
</dbReference>
<comment type="caution">
    <text evidence="7">The sequence shown here is derived from an EMBL/GenBank/DDBJ whole genome shotgun (WGS) entry which is preliminary data.</text>
</comment>
<evidence type="ECO:0000256" key="1">
    <source>
        <dbReference type="ARBA" id="ARBA00004141"/>
    </source>
</evidence>
<evidence type="ECO:0000313" key="7">
    <source>
        <dbReference type="EMBL" id="KAG7327023.1"/>
    </source>
</evidence>
<comment type="similarity">
    <text evidence="2">Belongs to the MS4A family.</text>
</comment>
<reference evidence="7 8" key="1">
    <citation type="submission" date="2021-06" db="EMBL/GenBank/DDBJ databases">
        <title>Chromosome-level genome assembly of the red-tail catfish (Hemibagrus wyckioides).</title>
        <authorList>
            <person name="Shao F."/>
        </authorList>
    </citation>
    <scope>NUCLEOTIDE SEQUENCE [LARGE SCALE GENOMIC DNA]</scope>
    <source>
        <strain evidence="7">EC202008001</strain>
        <tissue evidence="7">Blood</tissue>
    </source>
</reference>
<dbReference type="GO" id="GO:0016020">
    <property type="term" value="C:membrane"/>
    <property type="evidence" value="ECO:0007669"/>
    <property type="project" value="UniProtKB-SubCell"/>
</dbReference>
<dbReference type="Proteomes" id="UP000824219">
    <property type="component" value="Linkage Group LG11"/>
</dbReference>
<feature type="transmembrane region" description="Helical" evidence="6">
    <location>
        <begin position="106"/>
        <end position="129"/>
    </location>
</feature>
<proteinExistence type="inferred from homology"/>
<dbReference type="InterPro" id="IPR007237">
    <property type="entry name" value="CD20-like"/>
</dbReference>
<sequence>MASAPVPLTNVGSGYTIVTQVIPASTVLNTEGQNSPQIRNPLQKFLKGEPKALGAVQIINGIWMMAIGVFALIGYSFWGQVLHIIAGSLTVSASRKMNPCAVKAALVMNIFSAIAAGISIILLFMQLILGYRWMEYRYIPWTITGITSMCLIFSMLQFAISISISVFACKATRSGEPTMNVINMVPNPEGYIPVPNSFPANPWISTFSTAAMNHPPVDSPPAYTEIKDETEH</sequence>
<protein>
    <recommendedName>
        <fullName evidence="9">Membrane-spanning 4-domains subfamily A member 4A-like</fullName>
    </recommendedName>
</protein>
<evidence type="ECO:0000256" key="4">
    <source>
        <dbReference type="ARBA" id="ARBA00022989"/>
    </source>
</evidence>
<evidence type="ECO:0008006" key="9">
    <source>
        <dbReference type="Google" id="ProtNLM"/>
    </source>
</evidence>
<dbReference type="EMBL" id="JAHKSW010000011">
    <property type="protein sequence ID" value="KAG7327023.1"/>
    <property type="molecule type" value="Genomic_DNA"/>
</dbReference>
<dbReference type="PANTHER" id="PTHR23320">
    <property type="entry name" value="MEMBRANE-SPANNING 4-DOMAINS SUBFAMILY A MS4A -RELATED"/>
    <property type="match status" value="1"/>
</dbReference>
<name>A0A9D3NQ50_9TELE</name>
<evidence type="ECO:0000256" key="6">
    <source>
        <dbReference type="SAM" id="Phobius"/>
    </source>
</evidence>
<evidence type="ECO:0000256" key="3">
    <source>
        <dbReference type="ARBA" id="ARBA00022692"/>
    </source>
</evidence>
<feature type="transmembrane region" description="Helical" evidence="6">
    <location>
        <begin position="141"/>
        <end position="169"/>
    </location>
</feature>
<evidence type="ECO:0000313" key="8">
    <source>
        <dbReference type="Proteomes" id="UP000824219"/>
    </source>
</evidence>
<gene>
    <name evidence="7" type="ORF">KOW79_010424</name>
</gene>
<evidence type="ECO:0000256" key="2">
    <source>
        <dbReference type="ARBA" id="ARBA00009565"/>
    </source>
</evidence>
<comment type="subcellular location">
    <subcellularLocation>
        <location evidence="1">Membrane</location>
        <topology evidence="1">Multi-pass membrane protein</topology>
    </subcellularLocation>
</comment>
<evidence type="ECO:0000256" key="5">
    <source>
        <dbReference type="ARBA" id="ARBA00023136"/>
    </source>
</evidence>
<keyword evidence="5 6" id="KW-0472">Membrane</keyword>
<keyword evidence="4 6" id="KW-1133">Transmembrane helix</keyword>
<dbReference type="PANTHER" id="PTHR23320:SF128">
    <property type="entry name" value="MEMBRANE-SPANNING 4-DOMAINS SUBFAMILY A MEMBER 4A"/>
    <property type="match status" value="1"/>
</dbReference>